<keyword evidence="2" id="KW-1185">Reference proteome</keyword>
<reference evidence="1 2" key="1">
    <citation type="submission" date="2020-08" db="EMBL/GenBank/DDBJ databases">
        <title>Sequencing the genomes of 1000 actinobacteria strains.</title>
        <authorList>
            <person name="Klenk H.-P."/>
        </authorList>
    </citation>
    <scope>NUCLEOTIDE SEQUENCE [LARGE SCALE GENOMIC DNA]</scope>
    <source>
        <strain evidence="1 2">DSM 28967</strain>
    </source>
</reference>
<dbReference type="AlphaFoldDB" id="A0A7W9MYB5"/>
<sequence length="482" mass="53951">MSDMLNPVEIRRRLKEAAEAARLRDRAGLDQSASWLDAASAREMLRIDYYARRFRYDGPPLGVPDQWTAPVLEQPHPVVAVVATMHSSGFVRERAVRALITSGDPSGDRALTVRATDHVSVIRELAAAEVRRRTGLDQADRIVPLLHRIAKRGRGAGLLPEYLRSLVAIHGEPEVWARLRESSDRDLRRSAYQDSRDAGLLPLAEVAEILPREKDQIVRRLLNRIVVDDASPELVTQLLLRGRAADSRVLALVRLTASELDPADVERLLVDRSVLVRLWARRRWEELGRDPATTYAAITRSDVTPAVRARAYVGLVEVNRSVARDEILTLVHSHELALRKVGLVLLKTNATADDIPTLFELTAATNSRVARLASEVLIRNPRLWSLQDLAVLKAAEDPTLRRRGWWIHRSLGGWDAVIADLELHHDPDPHLSVLGAQPVAPMYFQPTASQKQRLAELLKTSRLRRHQLLSIAVAAGLRELLS</sequence>
<dbReference type="RefSeq" id="WP_184802033.1">
    <property type="nucleotide sequence ID" value="NZ_JACHMY010000001.1"/>
</dbReference>
<gene>
    <name evidence="1" type="ORF">HDA39_006722</name>
</gene>
<dbReference type="Proteomes" id="UP000549971">
    <property type="component" value="Unassembled WGS sequence"/>
</dbReference>
<evidence type="ECO:0000313" key="1">
    <source>
        <dbReference type="EMBL" id="MBB5839988.1"/>
    </source>
</evidence>
<dbReference type="EMBL" id="JACHMY010000001">
    <property type="protein sequence ID" value="MBB5839988.1"/>
    <property type="molecule type" value="Genomic_DNA"/>
</dbReference>
<evidence type="ECO:0000313" key="2">
    <source>
        <dbReference type="Proteomes" id="UP000549971"/>
    </source>
</evidence>
<protein>
    <submittedName>
        <fullName evidence="1">Uncharacterized protein</fullName>
    </submittedName>
</protein>
<comment type="caution">
    <text evidence="1">The sequence shown here is derived from an EMBL/GenBank/DDBJ whole genome shotgun (WGS) entry which is preliminary data.</text>
</comment>
<organism evidence="1 2">
    <name type="scientific">Kribbella italica</name>
    <dbReference type="NCBI Taxonomy" id="1540520"/>
    <lineage>
        <taxon>Bacteria</taxon>
        <taxon>Bacillati</taxon>
        <taxon>Actinomycetota</taxon>
        <taxon>Actinomycetes</taxon>
        <taxon>Propionibacteriales</taxon>
        <taxon>Kribbellaceae</taxon>
        <taxon>Kribbella</taxon>
    </lineage>
</organism>
<name>A0A7W9MYB5_9ACTN</name>
<proteinExistence type="predicted"/>
<accession>A0A7W9MYB5</accession>